<dbReference type="AlphaFoldDB" id="H6LAQ7"/>
<feature type="transmembrane region" description="Helical" evidence="1">
    <location>
        <begin position="36"/>
        <end position="57"/>
    </location>
</feature>
<keyword evidence="2" id="KW-0732">Signal</keyword>
<gene>
    <name evidence="3" type="ordered locus">SGRA_2922</name>
</gene>
<keyword evidence="1" id="KW-1133">Transmembrane helix</keyword>
<evidence type="ECO:0000256" key="2">
    <source>
        <dbReference type="SAM" id="SignalP"/>
    </source>
</evidence>
<accession>H6LAQ7</accession>
<evidence type="ECO:0008006" key="5">
    <source>
        <dbReference type="Google" id="ProtNLM"/>
    </source>
</evidence>
<dbReference type="OrthoDB" id="9876148at2"/>
<keyword evidence="4" id="KW-1185">Reference proteome</keyword>
<name>H6LAQ7_SAPGL</name>
<evidence type="ECO:0000313" key="4">
    <source>
        <dbReference type="Proteomes" id="UP000007519"/>
    </source>
</evidence>
<dbReference type="STRING" id="984262.SGRA_2922"/>
<keyword evidence="1" id="KW-0472">Membrane</keyword>
<dbReference type="EMBL" id="CP002831">
    <property type="protein sequence ID" value="AFC25650.1"/>
    <property type="molecule type" value="Genomic_DNA"/>
</dbReference>
<dbReference type="KEGG" id="sgn:SGRA_2922"/>
<protein>
    <recommendedName>
        <fullName evidence="5">CcmD family protein</fullName>
    </recommendedName>
</protein>
<feature type="chain" id="PRO_5005683333" description="CcmD family protein" evidence="2">
    <location>
        <begin position="23"/>
        <end position="71"/>
    </location>
</feature>
<feature type="signal peptide" evidence="2">
    <location>
        <begin position="1"/>
        <end position="22"/>
    </location>
</feature>
<evidence type="ECO:0000256" key="1">
    <source>
        <dbReference type="SAM" id="Phobius"/>
    </source>
</evidence>
<dbReference type="Pfam" id="PF20077">
    <property type="entry name" value="CcmD_alt"/>
    <property type="match status" value="1"/>
</dbReference>
<dbReference type="Proteomes" id="UP000007519">
    <property type="component" value="Chromosome"/>
</dbReference>
<dbReference type="RefSeq" id="WP_015693253.1">
    <property type="nucleotide sequence ID" value="NC_016940.1"/>
</dbReference>
<evidence type="ECO:0000313" key="3">
    <source>
        <dbReference type="EMBL" id="AFC25650.1"/>
    </source>
</evidence>
<organism evidence="3 4">
    <name type="scientific">Saprospira grandis (strain Lewin)</name>
    <dbReference type="NCBI Taxonomy" id="984262"/>
    <lineage>
        <taxon>Bacteria</taxon>
        <taxon>Pseudomonadati</taxon>
        <taxon>Bacteroidota</taxon>
        <taxon>Saprospiria</taxon>
        <taxon>Saprospirales</taxon>
        <taxon>Saprospiraceae</taxon>
        <taxon>Saprospira</taxon>
    </lineage>
</organism>
<keyword evidence="1" id="KW-0812">Transmembrane</keyword>
<sequence>MRKTYNSLILMLLATVSLSAQSPSTQTDFLESTGKIYVVVAVILLIFIGIIALLVYLERRLAKIERAHEDL</sequence>
<dbReference type="HOGENOM" id="CLU_186748_2_0_10"/>
<reference evidence="3 4" key="1">
    <citation type="journal article" date="2012" name="Stand. Genomic Sci.">
        <title>Complete genome sequencing and analysis of Saprospira grandis str. Lewin, a predatory marine bacterium.</title>
        <authorList>
            <person name="Saw J.H."/>
            <person name="Yuryev A."/>
            <person name="Kanbe M."/>
            <person name="Hou S."/>
            <person name="Young A.G."/>
            <person name="Aizawa S."/>
            <person name="Alam M."/>
        </authorList>
    </citation>
    <scope>NUCLEOTIDE SEQUENCE [LARGE SCALE GENOMIC DNA]</scope>
    <source>
        <strain evidence="3 4">Lewin</strain>
    </source>
</reference>
<proteinExistence type="predicted"/>